<evidence type="ECO:0000313" key="3">
    <source>
        <dbReference type="EMBL" id="BFP55774.1"/>
    </source>
</evidence>
<feature type="domain" description="Methyltransferase type 11" evidence="2">
    <location>
        <begin position="54"/>
        <end position="145"/>
    </location>
</feature>
<dbReference type="GO" id="GO:0008757">
    <property type="term" value="F:S-adenosylmethionine-dependent methyltransferase activity"/>
    <property type="evidence" value="ECO:0007669"/>
    <property type="project" value="InterPro"/>
</dbReference>
<dbReference type="CDD" id="cd02440">
    <property type="entry name" value="AdoMet_MTases"/>
    <property type="match status" value="1"/>
</dbReference>
<dbReference type="GO" id="GO:0017000">
    <property type="term" value="P:antibiotic biosynthetic process"/>
    <property type="evidence" value="ECO:0007669"/>
    <property type="project" value="UniProtKB-ARBA"/>
</dbReference>
<protein>
    <submittedName>
        <fullName evidence="3">Methyltransferase domain-containing protein</fullName>
    </submittedName>
</protein>
<keyword evidence="3" id="KW-0489">Methyltransferase</keyword>
<dbReference type="AlphaFoldDB" id="A0AB33KJT7"/>
<evidence type="ECO:0000259" key="2">
    <source>
        <dbReference type="Pfam" id="PF08241"/>
    </source>
</evidence>
<gene>
    <name evidence="3" type="ORF">SCMC78_55810</name>
</gene>
<dbReference type="PANTHER" id="PTHR43861">
    <property type="entry name" value="TRANS-ACONITATE 2-METHYLTRANSFERASE-RELATED"/>
    <property type="match status" value="1"/>
</dbReference>
<name>A0AB33KJT7_9ACTN</name>
<accession>A0AB33KJT7</accession>
<sequence>MSTDTATADGYATGLLSKDLPTEIDRLRLLEKVYDPGTTAILDRIGAEPSWHCLEIGAGAGSIAYWLADRVPDGRVLALDIDPRYVDAEYAPQLTVSATDIADEDFPAGSFHLIHARAVFMHLPDREAILRRAVRWLAPGGRIVLEDVHFLPAADSPYPAWQQINGAWLAALAAQGIDLSWARRLPAALAAAGLDEVGVSVTPGGLGLDAVQDELLRIRMVQSGPSLVDAGLATRQQVEAARELVESHPAPDVSTYVYSAWARKPAA</sequence>
<organism evidence="3">
    <name type="scientific">Streptomyces sp. CMC78</name>
    <dbReference type="NCBI Taxonomy" id="3231512"/>
    <lineage>
        <taxon>Bacteria</taxon>
        <taxon>Bacillati</taxon>
        <taxon>Actinomycetota</taxon>
        <taxon>Actinomycetes</taxon>
        <taxon>Kitasatosporales</taxon>
        <taxon>Streptomycetaceae</taxon>
        <taxon>Streptomyces</taxon>
    </lineage>
</organism>
<dbReference type="KEGG" id="stcm:SCMC78_55810"/>
<evidence type="ECO:0000256" key="1">
    <source>
        <dbReference type="ARBA" id="ARBA00022679"/>
    </source>
</evidence>
<dbReference type="EMBL" id="AP035884">
    <property type="protein sequence ID" value="BFP55774.1"/>
    <property type="molecule type" value="Genomic_DNA"/>
</dbReference>
<dbReference type="Pfam" id="PF08241">
    <property type="entry name" value="Methyltransf_11"/>
    <property type="match status" value="1"/>
</dbReference>
<dbReference type="InterPro" id="IPR029063">
    <property type="entry name" value="SAM-dependent_MTases_sf"/>
</dbReference>
<dbReference type="SUPFAM" id="SSF53335">
    <property type="entry name" value="S-adenosyl-L-methionine-dependent methyltransferases"/>
    <property type="match status" value="1"/>
</dbReference>
<dbReference type="RefSeq" id="WP_408054409.1">
    <property type="nucleotide sequence ID" value="NZ_AP035884.1"/>
</dbReference>
<dbReference type="GO" id="GO:0032259">
    <property type="term" value="P:methylation"/>
    <property type="evidence" value="ECO:0007669"/>
    <property type="project" value="UniProtKB-KW"/>
</dbReference>
<dbReference type="Gene3D" id="3.40.50.150">
    <property type="entry name" value="Vaccinia Virus protein VP39"/>
    <property type="match status" value="1"/>
</dbReference>
<keyword evidence="1" id="KW-0808">Transferase</keyword>
<reference evidence="3" key="1">
    <citation type="submission" date="2024-07" db="EMBL/GenBank/DDBJ databases">
        <title>Complete genome sequences of cellulolytic bacteria, Kitasatospora sp. CMC57 and Streptomyces sp. CMC78, isolated from Japanese agricultural soil.</title>
        <authorList>
            <person name="Hashimoto T."/>
            <person name="Ito M."/>
            <person name="Iwamoto M."/>
            <person name="Fukahori D."/>
            <person name="Shoda T."/>
            <person name="Sakoda M."/>
            <person name="Morohoshi T."/>
            <person name="Mitsuboshi M."/>
            <person name="Nishizawa T."/>
        </authorList>
    </citation>
    <scope>NUCLEOTIDE SEQUENCE</scope>
    <source>
        <strain evidence="3">CMC78</strain>
    </source>
</reference>
<dbReference type="InterPro" id="IPR013216">
    <property type="entry name" value="Methyltransf_11"/>
</dbReference>
<dbReference type="PANTHER" id="PTHR43861:SF3">
    <property type="entry name" value="PUTATIVE (AFU_ORTHOLOGUE AFUA_2G14390)-RELATED"/>
    <property type="match status" value="1"/>
</dbReference>
<proteinExistence type="predicted"/>